<keyword evidence="11" id="KW-0464">Manganese</keyword>
<evidence type="ECO:0000256" key="4">
    <source>
        <dbReference type="ARBA" id="ARBA00022598"/>
    </source>
</evidence>
<keyword evidence="10" id="KW-0573">Peptidoglycan synthesis</keyword>
<reference evidence="14" key="1">
    <citation type="submission" date="2018-06" db="EMBL/GenBank/DDBJ databases">
        <authorList>
            <person name="Zhirakovskaya E."/>
        </authorList>
    </citation>
    <scope>NUCLEOTIDE SEQUENCE</scope>
</reference>
<evidence type="ECO:0000256" key="3">
    <source>
        <dbReference type="ARBA" id="ARBA00022490"/>
    </source>
</evidence>
<dbReference type="GO" id="GO:0005829">
    <property type="term" value="C:cytosol"/>
    <property type="evidence" value="ECO:0007669"/>
    <property type="project" value="TreeGrafter"/>
</dbReference>
<dbReference type="GO" id="GO:0005524">
    <property type="term" value="F:ATP binding"/>
    <property type="evidence" value="ECO:0007669"/>
    <property type="project" value="UniProtKB-KW"/>
</dbReference>
<dbReference type="PROSITE" id="PS50975">
    <property type="entry name" value="ATP_GRASP"/>
    <property type="match status" value="1"/>
</dbReference>
<evidence type="ECO:0000256" key="8">
    <source>
        <dbReference type="ARBA" id="ARBA00022842"/>
    </source>
</evidence>
<dbReference type="NCBIfam" id="TIGR01205">
    <property type="entry name" value="D_ala_D_alaTIGR"/>
    <property type="match status" value="1"/>
</dbReference>
<proteinExistence type="inferred from homology"/>
<evidence type="ECO:0000313" key="14">
    <source>
        <dbReference type="EMBL" id="VAW89155.1"/>
    </source>
</evidence>
<protein>
    <submittedName>
        <fullName evidence="14">D-alanine--D-alanine ligase</fullName>
        <ecNumber evidence="14">6.3.2.4</ecNumber>
    </submittedName>
</protein>
<dbReference type="SUPFAM" id="SSF56059">
    <property type="entry name" value="Glutathione synthetase ATP-binding domain-like"/>
    <property type="match status" value="1"/>
</dbReference>
<dbReference type="InterPro" id="IPR011761">
    <property type="entry name" value="ATP-grasp"/>
</dbReference>
<dbReference type="InterPro" id="IPR000291">
    <property type="entry name" value="D-Ala_lig_Van_CS"/>
</dbReference>
<keyword evidence="12" id="KW-0961">Cell wall biogenesis/degradation</keyword>
<dbReference type="PANTHER" id="PTHR23132">
    <property type="entry name" value="D-ALANINE--D-ALANINE LIGASE"/>
    <property type="match status" value="1"/>
</dbReference>
<evidence type="ECO:0000256" key="6">
    <source>
        <dbReference type="ARBA" id="ARBA00022741"/>
    </source>
</evidence>
<dbReference type="GO" id="GO:0046872">
    <property type="term" value="F:metal ion binding"/>
    <property type="evidence" value="ECO:0007669"/>
    <property type="project" value="UniProtKB-KW"/>
</dbReference>
<dbReference type="PANTHER" id="PTHR23132:SF23">
    <property type="entry name" value="D-ALANINE--D-ALANINE LIGASE B"/>
    <property type="match status" value="1"/>
</dbReference>
<name>A0A3B0Z6S2_9ZZZZ</name>
<sequence length="317" mass="33762">MAQCIEQASHFGKVAVLMGGHSSEREISLKSGDAVLQSLLRSGVDAQAIDPAKEDLLQIRQSGFDRAFIILHGRGGEDGVTQGALEVIGLPYTGTGVMGSALGMDKLRSKQLWHGASLPTPAYKVLSGDCNVVSIANEIGLPMIVKPATEGSSIGMSKVTKAEDLSLAWQKAAKGGANVLAEHWVDGAEYTVAILQGEALPLIRVETARDFYDFEAKYQSDDTAYICPCGLNEAQEKALQQLALNAFGVVGCHGWGRVDLMCDQQGEAWLIEVNTVPGMTDHSLVPMAAKAAGIGFDQLVWRILETSLVMEDGCDGE</sequence>
<feature type="domain" description="ATP-grasp" evidence="13">
    <location>
        <begin position="110"/>
        <end position="305"/>
    </location>
</feature>
<keyword evidence="9" id="KW-0133">Cell shape</keyword>
<keyword evidence="8" id="KW-0460">Magnesium</keyword>
<keyword evidence="6" id="KW-0547">Nucleotide-binding</keyword>
<evidence type="ECO:0000256" key="7">
    <source>
        <dbReference type="ARBA" id="ARBA00022840"/>
    </source>
</evidence>
<dbReference type="PROSITE" id="PS00843">
    <property type="entry name" value="DALA_DALA_LIGASE_1"/>
    <property type="match status" value="1"/>
</dbReference>
<organism evidence="14">
    <name type="scientific">hydrothermal vent metagenome</name>
    <dbReference type="NCBI Taxonomy" id="652676"/>
    <lineage>
        <taxon>unclassified sequences</taxon>
        <taxon>metagenomes</taxon>
        <taxon>ecological metagenomes</taxon>
    </lineage>
</organism>
<keyword evidence="4 14" id="KW-0436">Ligase</keyword>
<dbReference type="InterPro" id="IPR005905">
    <property type="entry name" value="D_ala_D_ala"/>
</dbReference>
<evidence type="ECO:0000256" key="2">
    <source>
        <dbReference type="ARBA" id="ARBA00010871"/>
    </source>
</evidence>
<dbReference type="EC" id="6.3.2.4" evidence="14"/>
<dbReference type="Gene3D" id="3.30.1490.20">
    <property type="entry name" value="ATP-grasp fold, A domain"/>
    <property type="match status" value="1"/>
</dbReference>
<dbReference type="Gene3D" id="3.30.470.20">
    <property type="entry name" value="ATP-grasp fold, B domain"/>
    <property type="match status" value="1"/>
</dbReference>
<evidence type="ECO:0000256" key="10">
    <source>
        <dbReference type="ARBA" id="ARBA00022984"/>
    </source>
</evidence>
<dbReference type="InterPro" id="IPR011095">
    <property type="entry name" value="Dala_Dala_lig_C"/>
</dbReference>
<dbReference type="SUPFAM" id="SSF52440">
    <property type="entry name" value="PreATP-grasp domain"/>
    <property type="match status" value="1"/>
</dbReference>
<comment type="subcellular location">
    <subcellularLocation>
        <location evidence="1">Cytoplasm</location>
    </subcellularLocation>
</comment>
<dbReference type="GO" id="GO:0008716">
    <property type="term" value="F:D-alanine-D-alanine ligase activity"/>
    <property type="evidence" value="ECO:0007669"/>
    <property type="project" value="UniProtKB-EC"/>
</dbReference>
<evidence type="ECO:0000259" key="13">
    <source>
        <dbReference type="PROSITE" id="PS50975"/>
    </source>
</evidence>
<dbReference type="GO" id="GO:0071555">
    <property type="term" value="P:cell wall organization"/>
    <property type="evidence" value="ECO:0007669"/>
    <property type="project" value="UniProtKB-KW"/>
</dbReference>
<dbReference type="GO" id="GO:0008360">
    <property type="term" value="P:regulation of cell shape"/>
    <property type="evidence" value="ECO:0007669"/>
    <property type="project" value="UniProtKB-KW"/>
</dbReference>
<dbReference type="NCBIfam" id="NF002378">
    <property type="entry name" value="PRK01372.1"/>
    <property type="match status" value="1"/>
</dbReference>
<dbReference type="PIRSF" id="PIRSF039102">
    <property type="entry name" value="Ddl/VanB"/>
    <property type="match status" value="1"/>
</dbReference>
<evidence type="ECO:0000256" key="9">
    <source>
        <dbReference type="ARBA" id="ARBA00022960"/>
    </source>
</evidence>
<evidence type="ECO:0000256" key="11">
    <source>
        <dbReference type="ARBA" id="ARBA00023211"/>
    </source>
</evidence>
<dbReference type="InterPro" id="IPR013815">
    <property type="entry name" value="ATP_grasp_subdomain_1"/>
</dbReference>
<keyword evidence="5" id="KW-0479">Metal-binding</keyword>
<gene>
    <name evidence="14" type="ORF">MNBD_GAMMA17-2202</name>
</gene>
<dbReference type="EMBL" id="UOFQ01000122">
    <property type="protein sequence ID" value="VAW89155.1"/>
    <property type="molecule type" value="Genomic_DNA"/>
</dbReference>
<dbReference type="GO" id="GO:0009252">
    <property type="term" value="P:peptidoglycan biosynthetic process"/>
    <property type="evidence" value="ECO:0007669"/>
    <property type="project" value="UniProtKB-KW"/>
</dbReference>
<keyword evidence="7" id="KW-0067">ATP-binding</keyword>
<evidence type="ECO:0000256" key="5">
    <source>
        <dbReference type="ARBA" id="ARBA00022723"/>
    </source>
</evidence>
<dbReference type="AlphaFoldDB" id="A0A3B0Z6S2"/>
<evidence type="ECO:0000256" key="12">
    <source>
        <dbReference type="ARBA" id="ARBA00023316"/>
    </source>
</evidence>
<dbReference type="FunFam" id="3.40.50.20:FF:000013">
    <property type="entry name" value="D-alanine--D-alanine ligase"/>
    <property type="match status" value="1"/>
</dbReference>
<dbReference type="PROSITE" id="PS00844">
    <property type="entry name" value="DALA_DALA_LIGASE_2"/>
    <property type="match status" value="1"/>
</dbReference>
<comment type="similarity">
    <text evidence="2">Belongs to the D-alanine--D-alanine ligase family.</text>
</comment>
<keyword evidence="3" id="KW-0963">Cytoplasm</keyword>
<dbReference type="HAMAP" id="MF_00047">
    <property type="entry name" value="Dala_Dala_lig"/>
    <property type="match status" value="1"/>
</dbReference>
<evidence type="ECO:0000256" key="1">
    <source>
        <dbReference type="ARBA" id="ARBA00004496"/>
    </source>
</evidence>
<dbReference type="Pfam" id="PF07478">
    <property type="entry name" value="Dala_Dala_lig_C"/>
    <property type="match status" value="1"/>
</dbReference>
<dbReference type="Gene3D" id="3.40.50.20">
    <property type="match status" value="1"/>
</dbReference>
<accession>A0A3B0Z6S2</accession>
<dbReference type="InterPro" id="IPR016185">
    <property type="entry name" value="PreATP-grasp_dom_sf"/>
</dbReference>